<dbReference type="EMBL" id="DS985244">
    <property type="protein sequence ID" value="EDV25750.1"/>
    <property type="molecule type" value="Genomic_DNA"/>
</dbReference>
<keyword evidence="12" id="KW-0812">Transmembrane</keyword>
<keyword evidence="12" id="KW-1133">Transmembrane helix</keyword>
<comment type="similarity">
    <text evidence="3 11">Belongs to the cytochrome P450 family.</text>
</comment>
<evidence type="ECO:0000256" key="8">
    <source>
        <dbReference type="ARBA" id="ARBA00023004"/>
    </source>
</evidence>
<accession>B3RU62</accession>
<keyword evidence="7 11" id="KW-0560">Oxidoreductase</keyword>
<dbReference type="PhylomeDB" id="B3RU62"/>
<dbReference type="InterPro" id="IPR050705">
    <property type="entry name" value="Cytochrome_P450_3A"/>
</dbReference>
<dbReference type="GO" id="GO:0016705">
    <property type="term" value="F:oxidoreductase activity, acting on paired donors, with incorporation or reduction of molecular oxygen"/>
    <property type="evidence" value="ECO:0007669"/>
    <property type="project" value="InterPro"/>
</dbReference>
<dbReference type="PROSITE" id="PS00086">
    <property type="entry name" value="CYTOCHROME_P450"/>
    <property type="match status" value="1"/>
</dbReference>
<dbReference type="PANTHER" id="PTHR24302:SF15">
    <property type="entry name" value="FATTY-ACID PEROXYGENASE"/>
    <property type="match status" value="1"/>
</dbReference>
<evidence type="ECO:0000256" key="7">
    <source>
        <dbReference type="ARBA" id="ARBA00023002"/>
    </source>
</evidence>
<dbReference type="InterPro" id="IPR001128">
    <property type="entry name" value="Cyt_P450"/>
</dbReference>
<dbReference type="RefSeq" id="XP_002111783.1">
    <property type="nucleotide sequence ID" value="XM_002111747.1"/>
</dbReference>
<keyword evidence="4 10" id="KW-0349">Heme</keyword>
<comment type="function">
    <text evidence="9">Cytochromes P450 are a group of heme-thiolate monooxygenases. They oxidize a variety of structurally unrelated compounds, including steroids, fatty acids, and xenobiotics.</text>
</comment>
<dbReference type="CDD" id="cd11055">
    <property type="entry name" value="CYP3A-like"/>
    <property type="match status" value="1"/>
</dbReference>
<organism evidence="13 14">
    <name type="scientific">Trichoplax adhaerens</name>
    <name type="common">Trichoplax reptans</name>
    <dbReference type="NCBI Taxonomy" id="10228"/>
    <lineage>
        <taxon>Eukaryota</taxon>
        <taxon>Metazoa</taxon>
        <taxon>Placozoa</taxon>
        <taxon>Uniplacotomia</taxon>
        <taxon>Trichoplacea</taxon>
        <taxon>Trichoplacidae</taxon>
        <taxon>Trichoplax</taxon>
    </lineage>
</organism>
<dbReference type="FunCoup" id="B3RU62">
    <property type="interactions" value="90"/>
</dbReference>
<evidence type="ECO:0000313" key="13">
    <source>
        <dbReference type="EMBL" id="EDV25750.1"/>
    </source>
</evidence>
<dbReference type="STRING" id="10228.B3RU62"/>
<dbReference type="Proteomes" id="UP000009022">
    <property type="component" value="Unassembled WGS sequence"/>
</dbReference>
<evidence type="ECO:0000256" key="6">
    <source>
        <dbReference type="ARBA" id="ARBA00022848"/>
    </source>
</evidence>
<dbReference type="CTD" id="6752996"/>
<dbReference type="FunFam" id="1.10.630.10:FF:000042">
    <property type="entry name" value="Cytochrome P450"/>
    <property type="match status" value="1"/>
</dbReference>
<evidence type="ECO:0000256" key="10">
    <source>
        <dbReference type="PIRSR" id="PIRSR602401-1"/>
    </source>
</evidence>
<dbReference type="GeneID" id="6752996"/>
<evidence type="ECO:0000256" key="2">
    <source>
        <dbReference type="ARBA" id="ARBA00004406"/>
    </source>
</evidence>
<comment type="cofactor">
    <cofactor evidence="10">
        <name>heme</name>
        <dbReference type="ChEBI" id="CHEBI:30413"/>
    </cofactor>
</comment>
<evidence type="ECO:0000256" key="9">
    <source>
        <dbReference type="ARBA" id="ARBA00043906"/>
    </source>
</evidence>
<dbReference type="GO" id="GO:0020037">
    <property type="term" value="F:heme binding"/>
    <property type="evidence" value="ECO:0007669"/>
    <property type="project" value="InterPro"/>
</dbReference>
<evidence type="ECO:0000256" key="5">
    <source>
        <dbReference type="ARBA" id="ARBA00022723"/>
    </source>
</evidence>
<comment type="subcellular location">
    <subcellularLocation>
        <location evidence="2">Endoplasmic reticulum membrane</location>
        <topology evidence="2">Peripheral membrane protein</topology>
    </subcellularLocation>
    <subcellularLocation>
        <location evidence="1">Microsome membrane</location>
        <topology evidence="1">Peripheral membrane protein</topology>
    </subcellularLocation>
</comment>
<keyword evidence="8 10" id="KW-0408">Iron</keyword>
<gene>
    <name evidence="13" type="ORF">TRIADDRAFT_23953</name>
</gene>
<feature type="binding site" description="axial binding residue" evidence="10">
    <location>
        <position position="445"/>
    </location>
    <ligand>
        <name>heme</name>
        <dbReference type="ChEBI" id="CHEBI:30413"/>
    </ligand>
    <ligandPart>
        <name>Fe</name>
        <dbReference type="ChEBI" id="CHEBI:18248"/>
    </ligandPart>
</feature>
<dbReference type="OrthoDB" id="2789670at2759"/>
<evidence type="ECO:0000256" key="4">
    <source>
        <dbReference type="ARBA" id="ARBA00022617"/>
    </source>
</evidence>
<keyword evidence="5 10" id="KW-0479">Metal-binding</keyword>
<dbReference type="PANTHER" id="PTHR24302">
    <property type="entry name" value="CYTOCHROME P450 FAMILY 3"/>
    <property type="match status" value="1"/>
</dbReference>
<dbReference type="Gene3D" id="1.10.630.10">
    <property type="entry name" value="Cytochrome P450"/>
    <property type="match status" value="1"/>
</dbReference>
<feature type="transmembrane region" description="Helical" evidence="12">
    <location>
        <begin position="12"/>
        <end position="34"/>
    </location>
</feature>
<dbReference type="InterPro" id="IPR002401">
    <property type="entry name" value="Cyt_P450_E_grp-I"/>
</dbReference>
<dbReference type="AlphaFoldDB" id="B3RU62"/>
<dbReference type="GO" id="GO:0005506">
    <property type="term" value="F:iron ion binding"/>
    <property type="evidence" value="ECO:0007669"/>
    <property type="project" value="InterPro"/>
</dbReference>
<dbReference type="GO" id="GO:0004497">
    <property type="term" value="F:monooxygenase activity"/>
    <property type="evidence" value="ECO:0007669"/>
    <property type="project" value="UniProtKB-KW"/>
</dbReference>
<dbReference type="SUPFAM" id="SSF48264">
    <property type="entry name" value="Cytochrome P450"/>
    <property type="match status" value="1"/>
</dbReference>
<keyword evidence="6" id="KW-0256">Endoplasmic reticulum</keyword>
<name>B3RU62_TRIAD</name>
<keyword evidence="11" id="KW-0503">Monooxygenase</keyword>
<evidence type="ECO:0008006" key="15">
    <source>
        <dbReference type="Google" id="ProtNLM"/>
    </source>
</evidence>
<evidence type="ECO:0000256" key="11">
    <source>
        <dbReference type="RuleBase" id="RU000461"/>
    </source>
</evidence>
<evidence type="ECO:0000313" key="14">
    <source>
        <dbReference type="Proteomes" id="UP000009022"/>
    </source>
</evidence>
<dbReference type="HOGENOM" id="CLU_001570_5_2_1"/>
<evidence type="ECO:0000256" key="1">
    <source>
        <dbReference type="ARBA" id="ARBA00004174"/>
    </source>
</evidence>
<evidence type="ECO:0000256" key="3">
    <source>
        <dbReference type="ARBA" id="ARBA00010617"/>
    </source>
</evidence>
<reference evidence="13 14" key="1">
    <citation type="journal article" date="2008" name="Nature">
        <title>The Trichoplax genome and the nature of placozoans.</title>
        <authorList>
            <person name="Srivastava M."/>
            <person name="Begovic E."/>
            <person name="Chapman J."/>
            <person name="Putnam N.H."/>
            <person name="Hellsten U."/>
            <person name="Kawashima T."/>
            <person name="Kuo A."/>
            <person name="Mitros T."/>
            <person name="Salamov A."/>
            <person name="Carpenter M.L."/>
            <person name="Signorovitch A.Y."/>
            <person name="Moreno M.A."/>
            <person name="Kamm K."/>
            <person name="Grimwood J."/>
            <person name="Schmutz J."/>
            <person name="Shapiro H."/>
            <person name="Grigoriev I.V."/>
            <person name="Buss L.W."/>
            <person name="Schierwater B."/>
            <person name="Dellaporta S.L."/>
            <person name="Rokhsar D.S."/>
        </authorList>
    </citation>
    <scope>NUCLEOTIDE SEQUENCE [LARGE SCALE GENOMIC DNA]</scope>
    <source>
        <strain evidence="13 14">Grell-BS-1999</strain>
    </source>
</reference>
<dbReference type="OMA" id="HPTPIHL"/>
<dbReference type="Pfam" id="PF00067">
    <property type="entry name" value="p450"/>
    <property type="match status" value="1"/>
</dbReference>
<evidence type="ECO:0000256" key="12">
    <source>
        <dbReference type="SAM" id="Phobius"/>
    </source>
</evidence>
<dbReference type="InterPro" id="IPR036396">
    <property type="entry name" value="Cyt_P450_sf"/>
</dbReference>
<keyword evidence="12" id="KW-0472">Membrane</keyword>
<dbReference type="PRINTS" id="PR00385">
    <property type="entry name" value="P450"/>
</dbReference>
<proteinExistence type="inferred from homology"/>
<dbReference type="KEGG" id="tad:TRIADDRAFT_23953"/>
<dbReference type="InterPro" id="IPR017972">
    <property type="entry name" value="Cyt_P450_CS"/>
</dbReference>
<sequence length="502" mass="57138">MLSNLLNCVQDIWQIHSTAVLVAIFAALIIYIFYYRYITILQHFDKLGIPGPKPWPILGNIPEIARLGGQHLAHMYYTKKYGKVVGLFYGTERLTLVSDYEIIKKILIKDFHLFPNRRLPIKFPFDYLDKMLAFSRDQEWKTIRDTITPTFSANKLKAVLPIVDNSSRKLRSALISYAQQGEIIDARDVFGKFTMEVILSVAFGVQLNTQDTTLTNAASKMLSGILRRILFTIISPSLLELIRKSPLDFEAKYFQQLDHAARQVIKERRQSSAPKSKDFLQLVLDGRESGKLSDEDIIAQSFVFLLAGYETTANTLSSVCYLLAVNPDVQERLINEVDDAFSGVDDDLSYEQIFELKYLDMVITETLRLYPPIPIIIREVAQDCTIGDYQFVAGTSIMLSTYALQRDSAEWPDPEKFIPERFTQEEKQKRSSMSYLPFGAGPRICIGMRFALMEIKIALVTVLRTVKFIRVKETEVPLQLNAGITISPKNGIKIGLEERSSP</sequence>
<dbReference type="InParanoid" id="B3RU62"/>
<keyword evidence="6" id="KW-0492">Microsome</keyword>
<dbReference type="GO" id="GO:0005789">
    <property type="term" value="C:endoplasmic reticulum membrane"/>
    <property type="evidence" value="ECO:0007669"/>
    <property type="project" value="UniProtKB-SubCell"/>
</dbReference>
<protein>
    <recommendedName>
        <fullName evidence="15">Cytochrome P450</fullName>
    </recommendedName>
</protein>
<keyword evidence="14" id="KW-1185">Reference proteome</keyword>
<dbReference type="eggNOG" id="KOG0158">
    <property type="taxonomic scope" value="Eukaryota"/>
</dbReference>
<dbReference type="PRINTS" id="PR00463">
    <property type="entry name" value="EP450I"/>
</dbReference>